<evidence type="ECO:0000259" key="1">
    <source>
        <dbReference type="Pfam" id="PF00534"/>
    </source>
</evidence>
<dbReference type="GO" id="GO:0016757">
    <property type="term" value="F:glycosyltransferase activity"/>
    <property type="evidence" value="ECO:0007669"/>
    <property type="project" value="InterPro"/>
</dbReference>
<dbReference type="AlphaFoldDB" id="A0A098EEM8"/>
<dbReference type="InterPro" id="IPR001296">
    <property type="entry name" value="Glyco_trans_1"/>
</dbReference>
<dbReference type="CDD" id="cd03798">
    <property type="entry name" value="GT4_WlbH-like"/>
    <property type="match status" value="1"/>
</dbReference>
<dbReference type="InterPro" id="IPR050194">
    <property type="entry name" value="Glycosyltransferase_grp1"/>
</dbReference>
<dbReference type="Pfam" id="PF00534">
    <property type="entry name" value="Glycos_transf_1"/>
    <property type="match status" value="1"/>
</dbReference>
<evidence type="ECO:0000259" key="2">
    <source>
        <dbReference type="Pfam" id="PF13439"/>
    </source>
</evidence>
<dbReference type="Pfam" id="PF13439">
    <property type="entry name" value="Glyco_transf_4"/>
    <property type="match status" value="1"/>
</dbReference>
<reference evidence="3" key="1">
    <citation type="submission" date="2014-09" db="EMBL/GenBank/DDBJ databases">
        <authorList>
            <person name="Probst J Alexander"/>
        </authorList>
    </citation>
    <scope>NUCLEOTIDE SEQUENCE</scope>
</reference>
<protein>
    <submittedName>
        <fullName evidence="3">Glycosyl transferase group 1</fullName>
    </submittedName>
</protein>
<sequence>MDEGIYRQKMNLKDKNLLVISPFPNKDGRDVEGIFVKNQLEVIKDNFKEVTVIHLVSFSLIPSFVYRIFRGNFRYKPIKKDYKYANVSVYFPRYFYFPILYKMPIVKEVFEILRIKAVEGIIKKYKIKFDIIHAHFTSSGHYGVCLKEKYQKPIIITIHESSSWFLEEYNSGDEKIYDVWKKADFLIRVNKKDVQLLREYNKNVVSIPNGFDPKKFHPIKDSRTIVNLPKDKKIILSIGGLEEYKGHKYLVAAISKIVSIRNDILCLIVGEGSLKEELQKQINDLNLNEYVKLIGGKPHEEIPLWMNACDLFVLPSLEESFGIVQIEAMACGKPVVATRNGGSEEIIINDKLGFLAEPKNSDQLADAILKGLNTTWDSQYIIEYTEQFTWDKITENILEVYKLI</sequence>
<dbReference type="EMBL" id="CCXY01000446">
    <property type="protein sequence ID" value="CEG13964.1"/>
    <property type="molecule type" value="Genomic_DNA"/>
</dbReference>
<organism evidence="3">
    <name type="scientific">groundwater metagenome</name>
    <dbReference type="NCBI Taxonomy" id="717931"/>
    <lineage>
        <taxon>unclassified sequences</taxon>
        <taxon>metagenomes</taxon>
        <taxon>ecological metagenomes</taxon>
    </lineage>
</organism>
<dbReference type="Gene3D" id="3.40.50.2000">
    <property type="entry name" value="Glycogen Phosphorylase B"/>
    <property type="match status" value="2"/>
</dbReference>
<dbReference type="PANTHER" id="PTHR45947:SF3">
    <property type="entry name" value="SULFOQUINOVOSYL TRANSFERASE SQD2"/>
    <property type="match status" value="1"/>
</dbReference>
<dbReference type="InterPro" id="IPR028098">
    <property type="entry name" value="Glyco_trans_4-like_N"/>
</dbReference>
<evidence type="ECO:0000313" key="3">
    <source>
        <dbReference type="EMBL" id="CEG13964.1"/>
    </source>
</evidence>
<name>A0A098EEM8_9ZZZZ</name>
<feature type="domain" description="Glycosyltransferase subfamily 4-like N-terminal" evidence="2">
    <location>
        <begin position="112"/>
        <end position="214"/>
    </location>
</feature>
<dbReference type="SUPFAM" id="SSF53756">
    <property type="entry name" value="UDP-Glycosyltransferase/glycogen phosphorylase"/>
    <property type="match status" value="1"/>
</dbReference>
<gene>
    <name evidence="3" type="ORF">MSIBF_A80003</name>
</gene>
<proteinExistence type="predicted"/>
<accession>A0A098EEM8</accession>
<dbReference type="PANTHER" id="PTHR45947">
    <property type="entry name" value="SULFOQUINOVOSYL TRANSFERASE SQD2"/>
    <property type="match status" value="1"/>
</dbReference>
<feature type="domain" description="Glycosyl transferase family 1" evidence="1">
    <location>
        <begin position="221"/>
        <end position="387"/>
    </location>
</feature>
<keyword evidence="3" id="KW-0808">Transferase</keyword>